<name>A0ABY5GV20_9GAMM</name>
<dbReference type="InterPro" id="IPR049945">
    <property type="entry name" value="AAA_22"/>
</dbReference>
<sequence>MADLQGRGVEALADAFASAEQRKNFFFEPSSRLQLLEKLEHLSRFSDFLLLVTGPSGAGKTTLIQQLQAAESDRTLRLCAIDGSKANGLSAVLISLSEQLSPELDTQVDNQQMLNAIYSFAQVMAVENIQWVIIIDNADLLESPVVQLLLQMLSEAQGLPVKPHLLIAAGDGFHERLQTFDEYALLESQVHQVVLEPLTFSEAQSYLLQRYSASASLTEKQLQAVYDASGGYPGRLNQQIELLFRSGTVKKSTESAGLSRVHLASIAAVLLVVLVGGLWQYWPESDAGTTRTQVQIEVPIEAGPVIASAADATQVPEVTFSQPGADQDVAAPSAQLLADNKPIMAPSRVVVPETTEVQAAEKIVSQETVPPVIVPQEEVVAAEKAQDIVVTKAPEAKPVTKSTTSATSKPAVTVIPAEPKTVKVVKPEPARKTTPVATTVAAESRLTEAEESLMRWPASGYTLQMLGAGVRKSAEQFIRAQDEPQKFYMFQTRYKGNPWFVVVYGQYKDRDAASAASASLPSALAKLKPWARTIQGIQADLSARK</sequence>
<dbReference type="Pfam" id="PF05036">
    <property type="entry name" value="SPOR"/>
    <property type="match status" value="1"/>
</dbReference>
<dbReference type="Gene3D" id="3.40.50.300">
    <property type="entry name" value="P-loop containing nucleotide triphosphate hydrolases"/>
    <property type="match status" value="1"/>
</dbReference>
<dbReference type="InterPro" id="IPR052026">
    <property type="entry name" value="ExeA_AAA_ATPase_DNA-bind"/>
</dbReference>
<dbReference type="EMBL" id="CP073344">
    <property type="protein sequence ID" value="UTW03139.1"/>
    <property type="molecule type" value="Genomic_DNA"/>
</dbReference>
<dbReference type="PANTHER" id="PTHR35894">
    <property type="entry name" value="GENERAL SECRETION PATHWAY PROTEIN A-RELATED"/>
    <property type="match status" value="1"/>
</dbReference>
<dbReference type="PROSITE" id="PS51724">
    <property type="entry name" value="SPOR"/>
    <property type="match status" value="1"/>
</dbReference>
<evidence type="ECO:0000259" key="1">
    <source>
        <dbReference type="PROSITE" id="PS51724"/>
    </source>
</evidence>
<protein>
    <submittedName>
        <fullName evidence="2">AAA family ATPase</fullName>
    </submittedName>
</protein>
<dbReference type="InterPro" id="IPR007730">
    <property type="entry name" value="SPOR-like_dom"/>
</dbReference>
<proteinExistence type="predicted"/>
<dbReference type="InterPro" id="IPR036680">
    <property type="entry name" value="SPOR-like_sf"/>
</dbReference>
<dbReference type="Proteomes" id="UP001059950">
    <property type="component" value="Chromosome"/>
</dbReference>
<organism evidence="2 3">
    <name type="scientific">Amphritea atlantica</name>
    <dbReference type="NCBI Taxonomy" id="355243"/>
    <lineage>
        <taxon>Bacteria</taxon>
        <taxon>Pseudomonadati</taxon>
        <taxon>Pseudomonadota</taxon>
        <taxon>Gammaproteobacteria</taxon>
        <taxon>Oceanospirillales</taxon>
        <taxon>Oceanospirillaceae</taxon>
        <taxon>Amphritea</taxon>
    </lineage>
</organism>
<dbReference type="PANTHER" id="PTHR35894:SF5">
    <property type="entry name" value="MU-LIKE PROPHAGE FLUMU DNA TRANSPOSITION PROTEIN B"/>
    <property type="match status" value="1"/>
</dbReference>
<dbReference type="SUPFAM" id="SSF52540">
    <property type="entry name" value="P-loop containing nucleoside triphosphate hydrolases"/>
    <property type="match status" value="1"/>
</dbReference>
<dbReference type="InterPro" id="IPR027417">
    <property type="entry name" value="P-loop_NTPase"/>
</dbReference>
<evidence type="ECO:0000313" key="2">
    <source>
        <dbReference type="EMBL" id="UTW03139.1"/>
    </source>
</evidence>
<keyword evidence="3" id="KW-1185">Reference proteome</keyword>
<accession>A0ABY5GV20</accession>
<reference evidence="2" key="1">
    <citation type="submission" date="2021-04" db="EMBL/GenBank/DDBJ databases">
        <title>Oceanospirillales bacteria with DddD are important DMSP degraders in coastal seawater.</title>
        <authorList>
            <person name="Liu J."/>
        </authorList>
    </citation>
    <scope>NUCLEOTIDE SEQUENCE</scope>
    <source>
        <strain evidence="2">GY6</strain>
    </source>
</reference>
<dbReference type="Pfam" id="PF13401">
    <property type="entry name" value="AAA_22"/>
    <property type="match status" value="1"/>
</dbReference>
<feature type="domain" description="SPOR" evidence="1">
    <location>
        <begin position="455"/>
        <end position="533"/>
    </location>
</feature>
<dbReference type="Gene3D" id="3.30.70.1070">
    <property type="entry name" value="Sporulation related repeat"/>
    <property type="match status" value="1"/>
</dbReference>
<gene>
    <name evidence="2" type="ORF">KDX31_17710</name>
</gene>
<evidence type="ECO:0000313" key="3">
    <source>
        <dbReference type="Proteomes" id="UP001059950"/>
    </source>
</evidence>